<dbReference type="OrthoDB" id="2958217at2759"/>
<evidence type="ECO:0000259" key="1">
    <source>
        <dbReference type="Pfam" id="PF06985"/>
    </source>
</evidence>
<name>A0A4U0X382_9PEZI</name>
<dbReference type="InterPro" id="IPR010730">
    <property type="entry name" value="HET"/>
</dbReference>
<keyword evidence="3" id="KW-1185">Reference proteome</keyword>
<evidence type="ECO:0000313" key="2">
    <source>
        <dbReference type="EMBL" id="TKA69433.1"/>
    </source>
</evidence>
<organism evidence="2 3">
    <name type="scientific">Friedmanniomyces simplex</name>
    <dbReference type="NCBI Taxonomy" id="329884"/>
    <lineage>
        <taxon>Eukaryota</taxon>
        <taxon>Fungi</taxon>
        <taxon>Dikarya</taxon>
        <taxon>Ascomycota</taxon>
        <taxon>Pezizomycotina</taxon>
        <taxon>Dothideomycetes</taxon>
        <taxon>Dothideomycetidae</taxon>
        <taxon>Mycosphaerellales</taxon>
        <taxon>Teratosphaeriaceae</taxon>
        <taxon>Friedmanniomyces</taxon>
    </lineage>
</organism>
<dbReference type="STRING" id="329884.A0A4U0X382"/>
<dbReference type="PANTHER" id="PTHR33112:SF10">
    <property type="entry name" value="TOL"/>
    <property type="match status" value="1"/>
</dbReference>
<gene>
    <name evidence="2" type="ORF">B0A55_07635</name>
</gene>
<dbReference type="PANTHER" id="PTHR33112">
    <property type="entry name" value="DOMAIN PROTEIN, PUTATIVE-RELATED"/>
    <property type="match status" value="1"/>
</dbReference>
<feature type="domain" description="Heterokaryon incompatibility" evidence="1">
    <location>
        <begin position="137"/>
        <end position="284"/>
    </location>
</feature>
<dbReference type="Pfam" id="PF06985">
    <property type="entry name" value="HET"/>
    <property type="match status" value="1"/>
</dbReference>
<protein>
    <recommendedName>
        <fullName evidence="1">Heterokaryon incompatibility domain-containing protein</fullName>
    </recommendedName>
</protein>
<sequence length="614" mass="68179">MRDIRRHHVTLADLNAAATVGCYICQHLQDSAIARTSQERGHPFKLISYLTPVVEEYGTPAGGHLRGYLPEWRKLTIEKSSSESGDSRTGAVRPMHETSDHTLGLWEFLVIPAVASASAHGFVTPIDGHDLGQHETYSAVSHVWGKPKRLKLLADNIDELRRGIQVSDLPVSYKEALLVAEQLGLRYLWIDSLCIMQDSPSDWLREAGMMKDVYRNSHLTIGLAGATEHSEASFSQRSGSRIRLPSIETSWAGETAADMYIVKQDFREDYVGSTLSSRAWIYQELYLSPRILLLGREQLWYWCTEGMASETFPGWEPTAIAGLNQGTGAMKHPARDAPPVIQHQEWERNVEKYSRCALTYEADRMIAISGIASNFQARLHDDYVAGLWRSQLPEQLMWQTTGLGSTRKPEAYRAPSWSWASIEGPVVSKNRPHGVQALRTLCVVEEVAITLKDSADPTGLVLNGSLTLRGTLHPVLPLVDSEENQCLAHYDAAAGQMFVPERSKAVCDCFSIGQRGDSWRSDLCDGFDGFVSESLGRDPAGPGARTRECADMMGAYCLPLLACDDHGFPFRSGLLLQRSEEEPGTYRRVGVFRAIGIEEAGMFPADQQSLIRLI</sequence>
<dbReference type="Proteomes" id="UP000309340">
    <property type="component" value="Unassembled WGS sequence"/>
</dbReference>
<comment type="caution">
    <text evidence="2">The sequence shown here is derived from an EMBL/GenBank/DDBJ whole genome shotgun (WGS) entry which is preliminary data.</text>
</comment>
<evidence type="ECO:0000313" key="3">
    <source>
        <dbReference type="Proteomes" id="UP000309340"/>
    </source>
</evidence>
<accession>A0A4U0X382</accession>
<dbReference type="AlphaFoldDB" id="A0A4U0X382"/>
<dbReference type="EMBL" id="NAJQ01000449">
    <property type="protein sequence ID" value="TKA69433.1"/>
    <property type="molecule type" value="Genomic_DNA"/>
</dbReference>
<reference evidence="2 3" key="1">
    <citation type="submission" date="2017-03" db="EMBL/GenBank/DDBJ databases">
        <title>Genomes of endolithic fungi from Antarctica.</title>
        <authorList>
            <person name="Coleine C."/>
            <person name="Masonjones S."/>
            <person name="Stajich J.E."/>
        </authorList>
    </citation>
    <scope>NUCLEOTIDE SEQUENCE [LARGE SCALE GENOMIC DNA]</scope>
    <source>
        <strain evidence="2 3">CCFEE 5184</strain>
    </source>
</reference>
<proteinExistence type="predicted"/>